<comment type="caution">
    <text evidence="2">The sequence shown here is derived from an EMBL/GenBank/DDBJ whole genome shotgun (WGS) entry which is preliminary data.</text>
</comment>
<feature type="transmembrane region" description="Helical" evidence="1">
    <location>
        <begin position="137"/>
        <end position="157"/>
    </location>
</feature>
<dbReference type="Proteomes" id="UP000486602">
    <property type="component" value="Unassembled WGS sequence"/>
</dbReference>
<name>A0A7K3WNJ3_9FLAO</name>
<feature type="transmembrane region" description="Helical" evidence="1">
    <location>
        <begin position="38"/>
        <end position="56"/>
    </location>
</feature>
<feature type="transmembrane region" description="Helical" evidence="1">
    <location>
        <begin position="198"/>
        <end position="216"/>
    </location>
</feature>
<keyword evidence="1" id="KW-1133">Transmembrane helix</keyword>
<evidence type="ECO:0000313" key="3">
    <source>
        <dbReference type="Proteomes" id="UP000486602"/>
    </source>
</evidence>
<dbReference type="PANTHER" id="PTHR39419:SF1">
    <property type="entry name" value="SLL0814 PROTEIN"/>
    <property type="match status" value="1"/>
</dbReference>
<dbReference type="RefSeq" id="WP_163283968.1">
    <property type="nucleotide sequence ID" value="NZ_JAAGVY010000008.1"/>
</dbReference>
<protein>
    <submittedName>
        <fullName evidence="2">Carotenoid biosynthesis protein</fullName>
    </submittedName>
</protein>
<organism evidence="2 3">
    <name type="scientific">Cryomorpha ignava</name>
    <dbReference type="NCBI Taxonomy" id="101383"/>
    <lineage>
        <taxon>Bacteria</taxon>
        <taxon>Pseudomonadati</taxon>
        <taxon>Bacteroidota</taxon>
        <taxon>Flavobacteriia</taxon>
        <taxon>Flavobacteriales</taxon>
        <taxon>Cryomorphaceae</taxon>
        <taxon>Cryomorpha</taxon>
    </lineage>
</organism>
<gene>
    <name evidence="2" type="ORF">G3O08_06250</name>
</gene>
<dbReference type="PANTHER" id="PTHR39419">
    <property type="entry name" value="SLL0814 PROTEIN"/>
    <property type="match status" value="1"/>
</dbReference>
<keyword evidence="3" id="KW-1185">Reference proteome</keyword>
<dbReference type="Pfam" id="PF04240">
    <property type="entry name" value="Caroten_synth"/>
    <property type="match status" value="1"/>
</dbReference>
<dbReference type="InterPro" id="IPR007354">
    <property type="entry name" value="CruF-like"/>
</dbReference>
<feature type="transmembrane region" description="Helical" evidence="1">
    <location>
        <begin position="68"/>
        <end position="88"/>
    </location>
</feature>
<dbReference type="EMBL" id="JAAGVY010000008">
    <property type="protein sequence ID" value="NEN23098.1"/>
    <property type="molecule type" value="Genomic_DNA"/>
</dbReference>
<dbReference type="AlphaFoldDB" id="A0A7K3WNJ3"/>
<feature type="transmembrane region" description="Helical" evidence="1">
    <location>
        <begin position="108"/>
        <end position="125"/>
    </location>
</feature>
<evidence type="ECO:0000256" key="1">
    <source>
        <dbReference type="SAM" id="Phobius"/>
    </source>
</evidence>
<keyword evidence="1" id="KW-0812">Transmembrane</keyword>
<keyword evidence="1" id="KW-0472">Membrane</keyword>
<evidence type="ECO:0000313" key="2">
    <source>
        <dbReference type="EMBL" id="NEN23098.1"/>
    </source>
</evidence>
<reference evidence="2 3" key="1">
    <citation type="submission" date="2020-02" db="EMBL/GenBank/DDBJ databases">
        <title>Out from the shadows clarifying the taxonomy of the family Cryomorphaceae and related taxa by utilizing the GTDB taxonomic framework.</title>
        <authorList>
            <person name="Bowman J.P."/>
        </authorList>
    </citation>
    <scope>NUCLEOTIDE SEQUENCE [LARGE SCALE GENOMIC DNA]</scope>
    <source>
        <strain evidence="2 3">QSSC 1-22</strain>
    </source>
</reference>
<proteinExistence type="predicted"/>
<accession>A0A7K3WNJ3</accession>
<sequence length="217" mass="24662">MRKIESLEQFKSKKAGIAILLVLHLLGAAGYVSPLSAWFVYLTPILIFITGGMIWLDSKSNNKLGWPVAITIILLGYGVEILGVNTGFPFGEYTFGEMLGWKFFHTPPIIGLQWMILIWGSYSIFKMSKLHPVITWLLTAALVTLLYMLIEPVAVYFDLWAWEGNHIPVQNYVSRFVVAFFLAAIFQKYPLVAKPRLGQMAIICQFLFYGILYLSIR</sequence>